<reference evidence="1 2" key="1">
    <citation type="submission" date="2020-04" db="EMBL/GenBank/DDBJ databases">
        <title>Whole-genome sequencing of Vibrio spp. from China reveals different genetic environments of blaCTX-M-14 among diverse lineages.</title>
        <authorList>
            <person name="Zheng Z."/>
            <person name="Ye L."/>
            <person name="Chen S."/>
        </authorList>
    </citation>
    <scope>NUCLEOTIDE SEQUENCE [LARGE SCALE GENOMIC DNA]</scope>
    <source>
        <strain evidence="1 2">Vb1636</strain>
    </source>
</reference>
<organism evidence="1 2">
    <name type="scientific">Vibrio alginolyticus</name>
    <dbReference type="NCBI Taxonomy" id="663"/>
    <lineage>
        <taxon>Bacteria</taxon>
        <taxon>Pseudomonadati</taxon>
        <taxon>Pseudomonadota</taxon>
        <taxon>Gammaproteobacteria</taxon>
        <taxon>Vibrionales</taxon>
        <taxon>Vibrionaceae</taxon>
        <taxon>Vibrio</taxon>
    </lineage>
</organism>
<protein>
    <recommendedName>
        <fullName evidence="3">Peptidase M15A C-terminal domain-containing protein</fullName>
    </recommendedName>
</protein>
<dbReference type="RefSeq" id="WP_169628554.1">
    <property type="nucleotide sequence ID" value="NZ_JABCMA010000006.1"/>
</dbReference>
<proteinExistence type="predicted"/>
<evidence type="ECO:0008006" key="3">
    <source>
        <dbReference type="Google" id="ProtNLM"/>
    </source>
</evidence>
<comment type="caution">
    <text evidence="1">The sequence shown here is derived from an EMBL/GenBank/DDBJ whole genome shotgun (WGS) entry which is preliminary data.</text>
</comment>
<evidence type="ECO:0000313" key="1">
    <source>
        <dbReference type="EMBL" id="NMR73683.1"/>
    </source>
</evidence>
<sequence length="161" mass="18554">MYDKRLRSYRPKWFKTWELVSKAAYQARGEKAMLGMDARLLITIDELRTLLSEIDLKKAALICNNWKAGGSRGYSGLRLASDKYFTPFSAHGRGQAVDLISNHYTAQELRDLIIKHKDRFPYLTRMEEGVSWLHLDVFNLPEDAPENAILLFTKSGETHYA</sequence>
<name>A0A7Y0MUL5_VIBAL</name>
<accession>A0A7Y0MUL5</accession>
<dbReference type="AlphaFoldDB" id="A0A7Y0MUL5"/>
<dbReference type="EMBL" id="JABCMA010000006">
    <property type="protein sequence ID" value="NMR73683.1"/>
    <property type="molecule type" value="Genomic_DNA"/>
</dbReference>
<evidence type="ECO:0000313" key="2">
    <source>
        <dbReference type="Proteomes" id="UP000565155"/>
    </source>
</evidence>
<gene>
    <name evidence="1" type="ORF">HKB35_08660</name>
</gene>
<dbReference type="Proteomes" id="UP000565155">
    <property type="component" value="Unassembled WGS sequence"/>
</dbReference>